<dbReference type="OrthoDB" id="6500128at2759"/>
<evidence type="ECO:0008006" key="16">
    <source>
        <dbReference type="Google" id="ProtNLM"/>
    </source>
</evidence>
<feature type="compositionally biased region" description="Low complexity" evidence="10">
    <location>
        <begin position="887"/>
        <end position="934"/>
    </location>
</feature>
<dbReference type="PROSITE" id="PS50893">
    <property type="entry name" value="ABC_TRANSPORTER_2"/>
    <property type="match status" value="2"/>
</dbReference>
<dbReference type="PANTHER" id="PTHR24223:SF456">
    <property type="entry name" value="MULTIDRUG RESISTANCE-ASSOCIATED PROTEIN LETHAL(2)03659"/>
    <property type="match status" value="1"/>
</dbReference>
<keyword evidence="3" id="KW-0813">Transport</keyword>
<dbReference type="PROSITE" id="PS50929">
    <property type="entry name" value="ABC_TM1F"/>
    <property type="match status" value="2"/>
</dbReference>
<feature type="transmembrane region" description="Helical" evidence="11">
    <location>
        <begin position="1118"/>
        <end position="1134"/>
    </location>
</feature>
<keyword evidence="9 11" id="KW-0472">Membrane</keyword>
<proteinExistence type="inferred from homology"/>
<gene>
    <name evidence="14" type="ORF">KFE25_013921</name>
</gene>
<feature type="domain" description="ABC transporter" evidence="12">
    <location>
        <begin position="1303"/>
        <end position="1537"/>
    </location>
</feature>
<evidence type="ECO:0000256" key="3">
    <source>
        <dbReference type="ARBA" id="ARBA00022448"/>
    </source>
</evidence>
<evidence type="ECO:0000256" key="9">
    <source>
        <dbReference type="ARBA" id="ARBA00023136"/>
    </source>
</evidence>
<feature type="region of interest" description="Disordered" evidence="10">
    <location>
        <begin position="641"/>
        <end position="674"/>
    </location>
</feature>
<dbReference type="FunFam" id="3.40.50.300:FF:000163">
    <property type="entry name" value="Multidrug resistance-associated protein member 4"/>
    <property type="match status" value="1"/>
</dbReference>
<dbReference type="FunFam" id="1.20.1560.10:FF:000013">
    <property type="entry name" value="ABC transporter C family member 2"/>
    <property type="match status" value="1"/>
</dbReference>
<feature type="region of interest" description="Disordered" evidence="10">
    <location>
        <begin position="604"/>
        <end position="623"/>
    </location>
</feature>
<accession>A0A8J6C4P6</accession>
<dbReference type="EMBL" id="JAGTXO010000023">
    <property type="protein sequence ID" value="KAG8461902.1"/>
    <property type="molecule type" value="Genomic_DNA"/>
</dbReference>
<feature type="transmembrane region" description="Helical" evidence="11">
    <location>
        <begin position="542"/>
        <end position="563"/>
    </location>
</feature>
<dbReference type="SUPFAM" id="SSF90123">
    <property type="entry name" value="ABC transporter transmembrane region"/>
    <property type="match status" value="2"/>
</dbReference>
<evidence type="ECO:0000256" key="10">
    <source>
        <dbReference type="SAM" id="MobiDB-lite"/>
    </source>
</evidence>
<feature type="transmembrane region" description="Helical" evidence="11">
    <location>
        <begin position="63"/>
        <end position="83"/>
    </location>
</feature>
<feature type="transmembrane region" description="Helical" evidence="11">
    <location>
        <begin position="428"/>
        <end position="447"/>
    </location>
</feature>
<dbReference type="CDD" id="cd03250">
    <property type="entry name" value="ABCC_MRP_domain1"/>
    <property type="match status" value="1"/>
</dbReference>
<evidence type="ECO:0000313" key="15">
    <source>
        <dbReference type="Proteomes" id="UP000751190"/>
    </source>
</evidence>
<feature type="domain" description="ABC transmembrane type-1" evidence="13">
    <location>
        <begin position="288"/>
        <end position="568"/>
    </location>
</feature>
<feature type="domain" description="ABC transporter" evidence="12">
    <location>
        <begin position="660"/>
        <end position="885"/>
    </location>
</feature>
<dbReference type="OMA" id="KTWIMAF"/>
<feature type="transmembrane region" description="Helical" evidence="11">
    <location>
        <begin position="20"/>
        <end position="42"/>
    </location>
</feature>
<evidence type="ECO:0000259" key="13">
    <source>
        <dbReference type="PROSITE" id="PS50929"/>
    </source>
</evidence>
<dbReference type="InterPro" id="IPR003439">
    <property type="entry name" value="ABC_transporter-like_ATP-bd"/>
</dbReference>
<evidence type="ECO:0000256" key="1">
    <source>
        <dbReference type="ARBA" id="ARBA00004141"/>
    </source>
</evidence>
<evidence type="ECO:0000256" key="11">
    <source>
        <dbReference type="SAM" id="Phobius"/>
    </source>
</evidence>
<dbReference type="InterPro" id="IPR011527">
    <property type="entry name" value="ABC1_TM_dom"/>
</dbReference>
<dbReference type="FunFam" id="1.20.1560.10:FF:000006">
    <property type="entry name" value="ATP-binding cassette, sub-family C (CFTR/MRP), member 9"/>
    <property type="match status" value="1"/>
</dbReference>
<feature type="region of interest" description="Disordered" evidence="10">
    <location>
        <begin position="1707"/>
        <end position="1732"/>
    </location>
</feature>
<dbReference type="SMART" id="SM00382">
    <property type="entry name" value="AAA"/>
    <property type="match status" value="2"/>
</dbReference>
<feature type="compositionally biased region" description="Basic and acidic residues" evidence="10">
    <location>
        <begin position="1707"/>
        <end position="1726"/>
    </location>
</feature>
<dbReference type="Proteomes" id="UP000751190">
    <property type="component" value="Unassembled WGS sequence"/>
</dbReference>
<dbReference type="InterPro" id="IPR044726">
    <property type="entry name" value="ABCC_6TM_D2"/>
</dbReference>
<feature type="domain" description="ABC transmembrane type-1" evidence="13">
    <location>
        <begin position="975"/>
        <end position="1266"/>
    </location>
</feature>
<feature type="transmembrane region" description="Helical" evidence="11">
    <location>
        <begin position="1021"/>
        <end position="1049"/>
    </location>
</feature>
<sequence length="1732" mass="178886">MATATCGASDLDALLSPPCAASALVPAAAAALFLAVSAVRLGQVSAPRATLLTLPARTANARALALLAGAAAAVGAASVRWPASGWLERAAATLAAAGWTLALLVALVRAPGGGWAVAASAAAAAAAAVPDALALARAPVAAPWTDAAAPLAHVAVAACQLGAAAALAVVACAERARWLPTVEAPPLLEPLLGAVAAVDEAGSPSAAPLPSSGVCPERASGLVSRVMFAWMSPTLRIGARRALGLDDLWQLDEPDRAEALSAAWARAPRGSSCARRLYEVVGSRFASGAIFRLLSDSAQLGTPIVLNRLLAFLQAAEGEGALGYGVGMAFLLFASQLCQSLCDNQYFWRVLRCGIHARVVLIGQISAKVLRLSHSARARHSTGRLNALIAADAEAVELCLGTLHLCWSAVLRIIVALVLLYGQLGPSAFAALGALLMLVPLQTVLVMRSARAQKRGLQHTDERVRALSEAVGAITTLKCYAWEAPALARVLACRDLELGWLRVRVVLNGLNFAMLSLNLTLMAAATFSAYTLSGGTLDASTTFTAIALFGNLQGPLFLVPQAISQAVSARVSLRRLDELLLADELPELAAAEWTEVGRTAAATAATAAAESQGSARDVGSPPPDGIAIELRGADFSWDADGGAGGGAGGGGRGGGATSPLLAADGGGADGGAPAPTLRSITLRVQQGSLLAVVGGSGEGKSSLLSAILGDLPAVLTHLAPRTRGRIAYCAQVSWVFPGSVRDNILFGRPYESQAYEHALWAADLGADLQQMGGDGAELGERGVNLSGGQKQRVSLARALYADADIYVLDDVLSALDAAVAARIFDRLLIGAVRARGRTCVFATNRLEFVSRCSHVAVLKDGALLDVGPVPAVRERCEAFAALMASGAGSADGADADSGARGADDAAGGSANGASAAAAEHAPAPQAANAPNGAAAPPPPPSARTLVELEHREKGQLSMRVVAAYLRAAGGTGACALIVALFALKTGCDYTANWWLSRWSAASDGADGGVSPLGGGPHDAGWWLGGYLLVQLCGVCLTLAAQLSLALGGLRASADLARRLSSALLSAPLSFFHANPTGRLLNVATKDQRDVDQVLVTNLAITLMISFNLLATLVVIMSSLWWTAILIVPLIVFFVRTRNTYQRSLIEIKRWGAVTRSPVYVHFAQCLDGLFTIRAYGAQQHMLARTAELIDANARWDLAEQAASRWLSMRLAWIGGLVTLACALGSVALAARAGPAGAAAAGLMLSYALNLSFALIMVTRLSSQTENSFNAVERVLHYGETPPENGGLDAGPEPPAGWPSAGRLEFARVSVRYRPHQPDVLTDLSFTVGAGDKVGIVGRTGAGKSSLVLALFRLVQPYRGAILIDGVDALRMRLSSLRSRLGIIPQEPVLLCGSVRYNLDPFNDFTDLQLWAALRQAHLAEYVAAQPARLDAEIAEGGSNLSIGQRQLLCMARALARSCRVLVMDEATAAVDTETDRLIQSSLRLAFSHATVLTIAHRLHTVIDSTHALLLAQGRLVEFGSPHTLLSDRASHFSQLVDSTGEAAAAALRAAAASVAAGGVAERLPLAAEPSATFAPPPPPPRAPFAKQPSGRLRSAAFATLAAVRVQSGSGSGMGGRRETGDSTAPSVGAGGGGLLSPGSSVAAPSASLDAVRASIDQLSAAVREGAHGSQWLSALAASRVSRAEWYAELCAVLGALAREAERARVELEDEDGAHAEHAGDTREDRTLLSTHA</sequence>
<dbReference type="InterPro" id="IPR017871">
    <property type="entry name" value="ABC_transporter-like_CS"/>
</dbReference>
<feature type="transmembrane region" description="Helical" evidence="11">
    <location>
        <begin position="1093"/>
        <end position="1112"/>
    </location>
</feature>
<dbReference type="InterPro" id="IPR050173">
    <property type="entry name" value="ABC_transporter_C-like"/>
</dbReference>
<dbReference type="CDD" id="cd18579">
    <property type="entry name" value="ABC_6TM_ABCC_D1"/>
    <property type="match status" value="1"/>
</dbReference>
<feature type="region of interest" description="Disordered" evidence="10">
    <location>
        <begin position="1607"/>
        <end position="1639"/>
    </location>
</feature>
<comment type="caution">
    <text evidence="14">The sequence shown here is derived from an EMBL/GenBank/DDBJ whole genome shotgun (WGS) entry which is preliminary data.</text>
</comment>
<comment type="similarity">
    <text evidence="2">Belongs to the ABC transporter superfamily. ABCC family. Conjugate transporter (TC 3.A.1.208) subfamily.</text>
</comment>
<dbReference type="GO" id="GO:0016887">
    <property type="term" value="F:ATP hydrolysis activity"/>
    <property type="evidence" value="ECO:0007669"/>
    <property type="project" value="InterPro"/>
</dbReference>
<dbReference type="Gene3D" id="3.40.50.300">
    <property type="entry name" value="P-loop containing nucleotide triphosphate hydrolases"/>
    <property type="match status" value="2"/>
</dbReference>
<evidence type="ECO:0000256" key="4">
    <source>
        <dbReference type="ARBA" id="ARBA00022692"/>
    </source>
</evidence>
<keyword evidence="4 11" id="KW-0812">Transmembrane</keyword>
<feature type="transmembrane region" description="Helical" evidence="11">
    <location>
        <begin position="1210"/>
        <end position="1230"/>
    </location>
</feature>
<dbReference type="InterPro" id="IPR027417">
    <property type="entry name" value="P-loop_NTPase"/>
</dbReference>
<dbReference type="Gene3D" id="1.20.1560.10">
    <property type="entry name" value="ABC transporter type 1, transmembrane domain"/>
    <property type="match status" value="2"/>
</dbReference>
<comment type="subcellular location">
    <subcellularLocation>
        <location evidence="1">Membrane</location>
        <topology evidence="1">Multi-pass membrane protein</topology>
    </subcellularLocation>
</comment>
<dbReference type="InterPro" id="IPR003593">
    <property type="entry name" value="AAA+_ATPase"/>
</dbReference>
<dbReference type="GO" id="GO:0016020">
    <property type="term" value="C:membrane"/>
    <property type="evidence" value="ECO:0007669"/>
    <property type="project" value="UniProtKB-SubCell"/>
</dbReference>
<organism evidence="14 15">
    <name type="scientific">Diacronema lutheri</name>
    <name type="common">Unicellular marine alga</name>
    <name type="synonym">Monochrysis lutheri</name>
    <dbReference type="NCBI Taxonomy" id="2081491"/>
    <lineage>
        <taxon>Eukaryota</taxon>
        <taxon>Haptista</taxon>
        <taxon>Haptophyta</taxon>
        <taxon>Pavlovophyceae</taxon>
        <taxon>Pavlovales</taxon>
        <taxon>Pavlovaceae</taxon>
        <taxon>Diacronema</taxon>
    </lineage>
</organism>
<evidence type="ECO:0000313" key="14">
    <source>
        <dbReference type="EMBL" id="KAG8461902.1"/>
    </source>
</evidence>
<evidence type="ECO:0000259" key="12">
    <source>
        <dbReference type="PROSITE" id="PS50893"/>
    </source>
</evidence>
<dbReference type="PANTHER" id="PTHR24223">
    <property type="entry name" value="ATP-BINDING CASSETTE SUB-FAMILY C"/>
    <property type="match status" value="1"/>
</dbReference>
<feature type="transmembrane region" description="Helical" evidence="11">
    <location>
        <begin position="961"/>
        <end position="983"/>
    </location>
</feature>
<name>A0A8J6C4P6_DIALT</name>
<reference evidence="14" key="1">
    <citation type="submission" date="2021-05" db="EMBL/GenBank/DDBJ databases">
        <title>The genome of the haptophyte Pavlova lutheri (Diacronema luteri, Pavlovales) - a model for lipid biosynthesis in eukaryotic algae.</title>
        <authorList>
            <person name="Hulatt C.J."/>
            <person name="Posewitz M.C."/>
        </authorList>
    </citation>
    <scope>NUCLEOTIDE SEQUENCE</scope>
    <source>
        <strain evidence="14">NIVA-4/92</strain>
    </source>
</reference>
<feature type="transmembrane region" description="Helical" evidence="11">
    <location>
        <begin position="148"/>
        <end position="173"/>
    </location>
</feature>
<dbReference type="PROSITE" id="PS00211">
    <property type="entry name" value="ABC_TRANSPORTER_1"/>
    <property type="match status" value="1"/>
</dbReference>
<feature type="transmembrane region" description="Helical" evidence="11">
    <location>
        <begin position="510"/>
        <end position="530"/>
    </location>
</feature>
<dbReference type="InterPro" id="IPR044746">
    <property type="entry name" value="ABCC_6TM_D1"/>
</dbReference>
<evidence type="ECO:0000256" key="5">
    <source>
        <dbReference type="ARBA" id="ARBA00022737"/>
    </source>
</evidence>
<dbReference type="GO" id="GO:0140359">
    <property type="term" value="F:ABC-type transporter activity"/>
    <property type="evidence" value="ECO:0007669"/>
    <property type="project" value="InterPro"/>
</dbReference>
<dbReference type="Pfam" id="PF00664">
    <property type="entry name" value="ABC_membrane"/>
    <property type="match status" value="2"/>
</dbReference>
<evidence type="ECO:0000256" key="6">
    <source>
        <dbReference type="ARBA" id="ARBA00022741"/>
    </source>
</evidence>
<feature type="compositionally biased region" description="Gly residues" evidence="10">
    <location>
        <begin position="641"/>
        <end position="656"/>
    </location>
</feature>
<dbReference type="GO" id="GO:0005524">
    <property type="term" value="F:ATP binding"/>
    <property type="evidence" value="ECO:0007669"/>
    <property type="project" value="UniProtKB-KW"/>
</dbReference>
<protein>
    <recommendedName>
        <fullName evidence="16">ATP-dependent transporter ycf16</fullName>
    </recommendedName>
</protein>
<keyword evidence="15" id="KW-1185">Reference proteome</keyword>
<evidence type="ECO:0000256" key="2">
    <source>
        <dbReference type="ARBA" id="ARBA00009726"/>
    </source>
</evidence>
<dbReference type="SUPFAM" id="SSF52540">
    <property type="entry name" value="P-loop containing nucleoside triphosphate hydrolases"/>
    <property type="match status" value="2"/>
</dbReference>
<dbReference type="CDD" id="cd03244">
    <property type="entry name" value="ABCC_MRP_domain2"/>
    <property type="match status" value="1"/>
</dbReference>
<feature type="transmembrane region" description="Helical" evidence="11">
    <location>
        <begin position="398"/>
        <end position="422"/>
    </location>
</feature>
<evidence type="ECO:0000256" key="8">
    <source>
        <dbReference type="ARBA" id="ARBA00022989"/>
    </source>
</evidence>
<keyword evidence="8 11" id="KW-1133">Transmembrane helix</keyword>
<keyword evidence="5" id="KW-0677">Repeat</keyword>
<feature type="transmembrane region" description="Helical" evidence="11">
    <location>
        <begin position="1236"/>
        <end position="1257"/>
    </location>
</feature>
<feature type="transmembrane region" description="Helical" evidence="11">
    <location>
        <begin position="89"/>
        <end position="108"/>
    </location>
</feature>
<evidence type="ECO:0000256" key="7">
    <source>
        <dbReference type="ARBA" id="ARBA00022840"/>
    </source>
</evidence>
<dbReference type="Pfam" id="PF00005">
    <property type="entry name" value="ABC_tran"/>
    <property type="match status" value="2"/>
</dbReference>
<keyword evidence="6" id="KW-0547">Nucleotide-binding</keyword>
<keyword evidence="7" id="KW-0067">ATP-binding</keyword>
<feature type="region of interest" description="Disordered" evidence="10">
    <location>
        <begin position="887"/>
        <end position="943"/>
    </location>
</feature>
<feature type="transmembrane region" description="Helical" evidence="11">
    <location>
        <begin position="115"/>
        <end position="136"/>
    </location>
</feature>
<dbReference type="InterPro" id="IPR036640">
    <property type="entry name" value="ABC1_TM_sf"/>
</dbReference>
<dbReference type="CDD" id="cd18580">
    <property type="entry name" value="ABC_6TM_ABCC_D2"/>
    <property type="match status" value="1"/>
</dbReference>